<evidence type="ECO:0000256" key="2">
    <source>
        <dbReference type="ARBA" id="ARBA00007717"/>
    </source>
</evidence>
<keyword evidence="5" id="KW-0256">Endoplasmic reticulum</keyword>
<evidence type="ECO:0000256" key="7">
    <source>
        <dbReference type="ARBA" id="ARBA00023136"/>
    </source>
</evidence>
<organism evidence="10 11">
    <name type="scientific">Cyclospora cayetanensis</name>
    <dbReference type="NCBI Taxonomy" id="88456"/>
    <lineage>
        <taxon>Eukaryota</taxon>
        <taxon>Sar</taxon>
        <taxon>Alveolata</taxon>
        <taxon>Apicomplexa</taxon>
        <taxon>Conoidasida</taxon>
        <taxon>Coccidia</taxon>
        <taxon>Eucoccidiorida</taxon>
        <taxon>Eimeriorina</taxon>
        <taxon>Eimeriidae</taxon>
        <taxon>Cyclospora</taxon>
    </lineage>
</organism>
<evidence type="ECO:0000256" key="5">
    <source>
        <dbReference type="ARBA" id="ARBA00022824"/>
    </source>
</evidence>
<dbReference type="GeneID" id="34618914"/>
<evidence type="ECO:0000256" key="9">
    <source>
        <dbReference type="SAM" id="Phobius"/>
    </source>
</evidence>
<evidence type="ECO:0000256" key="1">
    <source>
        <dbReference type="ARBA" id="ARBA00004389"/>
    </source>
</evidence>
<accession>A0A6P6RQE7</accession>
<keyword evidence="6 9" id="KW-1133">Transmembrane helix</keyword>
<reference evidence="11" key="1">
    <citation type="submission" date="2025-08" db="UniProtKB">
        <authorList>
            <consortium name="RefSeq"/>
        </authorList>
    </citation>
    <scope>IDENTIFICATION</scope>
</reference>
<comment type="subcellular location">
    <subcellularLocation>
        <location evidence="1">Endoplasmic reticulum membrane</location>
        <topology evidence="1">Single-pass membrane protein</topology>
    </subcellularLocation>
</comment>
<dbReference type="Proteomes" id="UP000515125">
    <property type="component" value="Unplaced"/>
</dbReference>
<evidence type="ECO:0000256" key="4">
    <source>
        <dbReference type="ARBA" id="ARBA00022729"/>
    </source>
</evidence>
<dbReference type="PANTHER" id="PTHR31826">
    <property type="entry name" value="NICALIN"/>
    <property type="match status" value="1"/>
</dbReference>
<dbReference type="AlphaFoldDB" id="A0A6P6RQE7"/>
<sequence length="581" mass="63488">MTMVAYRPLQYKGASGAPLGTWGRVALGGAPVCTCEQLLDIVAESTTNRRALCVTTVETITAAKVERLLQTPHFMLLLLPSQGEFLSATAEKEMREIEKMLLDRHSSAAIAFGRQNANTDILLRRIREDDDLRSLATALRLYTALRNIRTSSCQRLKSQQAAALCCFFLVAEASALAPMKPPLFRPFISAFADYVQEWKPVQTVKGLTLTAWLRGQPDESESHAPTLVFVAHHDAFACVPHFATAVSSSASGLAVLLALARELRKLFAEKQAAYNIAFVVADAGALNYGGVAEWIGSAESSLLNAISYALCLDNLAAHALTLHTPKAYKDPEAVRFLGALERALLAEGIDLAVKTKKLAVGERALPLWPHELFTRAKVIAGTLSAEAEVKHLWNRQGLTDDHLDRVALAKAVRGLAEGTARFLWHAESPKDRLTFRDGSTTVPRLLAAWQQRAAASPRFVAYRHLEAYQGSNASPLYFLEAIEAELHDVGLVTERHEFEVDMAGFGFSYEPPISVMFAEARSTFFDWLVLLSALLYCLIIYLVIRGGFPSGSAASYLFAALPFLGSQQASPATDLKSKKAP</sequence>
<dbReference type="RefSeq" id="XP_026189737.1">
    <property type="nucleotide sequence ID" value="XM_026333952.1"/>
</dbReference>
<keyword evidence="8" id="KW-0325">Glycoprotein</keyword>
<evidence type="ECO:0000256" key="8">
    <source>
        <dbReference type="ARBA" id="ARBA00023180"/>
    </source>
</evidence>
<evidence type="ECO:0000313" key="11">
    <source>
        <dbReference type="RefSeq" id="XP_026189737.1"/>
    </source>
</evidence>
<dbReference type="InterPro" id="IPR016574">
    <property type="entry name" value="Nicalin"/>
</dbReference>
<keyword evidence="3 9" id="KW-0812">Transmembrane</keyword>
<keyword evidence="7 9" id="KW-0472">Membrane</keyword>
<keyword evidence="4" id="KW-0732">Signal</keyword>
<evidence type="ECO:0000256" key="3">
    <source>
        <dbReference type="ARBA" id="ARBA00022692"/>
    </source>
</evidence>
<feature type="transmembrane region" description="Helical" evidence="9">
    <location>
        <begin position="524"/>
        <end position="544"/>
    </location>
</feature>
<evidence type="ECO:0000256" key="6">
    <source>
        <dbReference type="ARBA" id="ARBA00022989"/>
    </source>
</evidence>
<protein>
    <submittedName>
        <fullName evidence="11">Uncharacterized protein LOC34618914</fullName>
    </submittedName>
</protein>
<comment type="similarity">
    <text evidence="2">Belongs to the nicastrin family.</text>
</comment>
<dbReference type="SUPFAM" id="SSF53187">
    <property type="entry name" value="Zn-dependent exopeptidases"/>
    <property type="match status" value="1"/>
</dbReference>
<dbReference type="OrthoDB" id="5913609at2759"/>
<evidence type="ECO:0000313" key="10">
    <source>
        <dbReference type="Proteomes" id="UP000515125"/>
    </source>
</evidence>
<dbReference type="GO" id="GO:0005789">
    <property type="term" value="C:endoplasmic reticulum membrane"/>
    <property type="evidence" value="ECO:0007669"/>
    <property type="project" value="UniProtKB-SubCell"/>
</dbReference>
<keyword evidence="10" id="KW-1185">Reference proteome</keyword>
<dbReference type="Gene3D" id="3.40.630.10">
    <property type="entry name" value="Zn peptidases"/>
    <property type="match status" value="1"/>
</dbReference>
<proteinExistence type="inferred from homology"/>
<name>A0A6P6RQE7_9EIME</name>
<dbReference type="GO" id="GO:0009966">
    <property type="term" value="P:regulation of signal transduction"/>
    <property type="evidence" value="ECO:0007669"/>
    <property type="project" value="InterPro"/>
</dbReference>
<gene>
    <name evidence="11" type="primary">LOC34618914</name>
</gene>